<dbReference type="GO" id="GO:0003700">
    <property type="term" value="F:DNA-binding transcription factor activity"/>
    <property type="evidence" value="ECO:0007669"/>
    <property type="project" value="InterPro"/>
</dbReference>
<gene>
    <name evidence="5" type="primary">ydeC</name>
    <name evidence="5" type="ORF">J41TS4_07530</name>
</gene>
<organism evidence="5 6">
    <name type="scientific">Paenibacillus apis</name>
    <dbReference type="NCBI Taxonomy" id="1792174"/>
    <lineage>
        <taxon>Bacteria</taxon>
        <taxon>Bacillati</taxon>
        <taxon>Bacillota</taxon>
        <taxon>Bacilli</taxon>
        <taxon>Bacillales</taxon>
        <taxon>Paenibacillaceae</taxon>
        <taxon>Paenibacillus</taxon>
    </lineage>
</organism>
<protein>
    <submittedName>
        <fullName evidence="5">HTH-type transcriptional regulator YdeC</fullName>
    </submittedName>
</protein>
<evidence type="ECO:0000256" key="3">
    <source>
        <dbReference type="ARBA" id="ARBA00023163"/>
    </source>
</evidence>
<dbReference type="PROSITE" id="PS01124">
    <property type="entry name" value="HTH_ARAC_FAMILY_2"/>
    <property type="match status" value="1"/>
</dbReference>
<reference evidence="5" key="1">
    <citation type="submission" date="2021-03" db="EMBL/GenBank/DDBJ databases">
        <title>Antimicrobial resistance genes in bacteria isolated from Japanese honey, and their potential for conferring macrolide and lincosamide resistance in the American foulbrood pathogen Paenibacillus larvae.</title>
        <authorList>
            <person name="Okamoto M."/>
            <person name="Kumagai M."/>
            <person name="Kanamori H."/>
            <person name="Takamatsu D."/>
        </authorList>
    </citation>
    <scope>NUCLEOTIDE SEQUENCE</scope>
    <source>
        <strain evidence="5">J41TS4</strain>
    </source>
</reference>
<dbReference type="InterPro" id="IPR014710">
    <property type="entry name" value="RmlC-like_jellyroll"/>
</dbReference>
<dbReference type="Gene3D" id="1.10.10.60">
    <property type="entry name" value="Homeodomain-like"/>
    <property type="match status" value="2"/>
</dbReference>
<dbReference type="Pfam" id="PF12833">
    <property type="entry name" value="HTH_18"/>
    <property type="match status" value="1"/>
</dbReference>
<evidence type="ECO:0000313" key="5">
    <source>
        <dbReference type="EMBL" id="GIO40995.1"/>
    </source>
</evidence>
<dbReference type="GO" id="GO:0043565">
    <property type="term" value="F:sequence-specific DNA binding"/>
    <property type="evidence" value="ECO:0007669"/>
    <property type="project" value="InterPro"/>
</dbReference>
<proteinExistence type="predicted"/>
<dbReference type="PRINTS" id="PR00032">
    <property type="entry name" value="HTHARAC"/>
</dbReference>
<dbReference type="Proteomes" id="UP000678895">
    <property type="component" value="Unassembled WGS sequence"/>
</dbReference>
<dbReference type="RefSeq" id="WP_301624972.1">
    <property type="nucleotide sequence ID" value="NZ_BORS01000002.1"/>
</dbReference>
<dbReference type="AlphaFoldDB" id="A0A919Y213"/>
<comment type="caution">
    <text evidence="5">The sequence shown here is derived from an EMBL/GenBank/DDBJ whole genome shotgun (WGS) entry which is preliminary data.</text>
</comment>
<dbReference type="Pfam" id="PF02311">
    <property type="entry name" value="AraC_binding"/>
    <property type="match status" value="1"/>
</dbReference>
<dbReference type="InterPro" id="IPR009057">
    <property type="entry name" value="Homeodomain-like_sf"/>
</dbReference>
<keyword evidence="6" id="KW-1185">Reference proteome</keyword>
<dbReference type="InterPro" id="IPR037923">
    <property type="entry name" value="HTH-like"/>
</dbReference>
<dbReference type="InterPro" id="IPR018060">
    <property type="entry name" value="HTH_AraC"/>
</dbReference>
<dbReference type="InterPro" id="IPR003313">
    <property type="entry name" value="AraC-bd"/>
</dbReference>
<dbReference type="PANTHER" id="PTHR43280">
    <property type="entry name" value="ARAC-FAMILY TRANSCRIPTIONAL REGULATOR"/>
    <property type="match status" value="1"/>
</dbReference>
<evidence type="ECO:0000259" key="4">
    <source>
        <dbReference type="PROSITE" id="PS01124"/>
    </source>
</evidence>
<evidence type="ECO:0000313" key="6">
    <source>
        <dbReference type="Proteomes" id="UP000678895"/>
    </source>
</evidence>
<dbReference type="EMBL" id="BORS01000002">
    <property type="protein sequence ID" value="GIO40995.1"/>
    <property type="molecule type" value="Genomic_DNA"/>
</dbReference>
<keyword evidence="2" id="KW-0238">DNA-binding</keyword>
<dbReference type="PANTHER" id="PTHR43280:SF28">
    <property type="entry name" value="HTH-TYPE TRANSCRIPTIONAL ACTIVATOR RHAS"/>
    <property type="match status" value="1"/>
</dbReference>
<dbReference type="SUPFAM" id="SSF51215">
    <property type="entry name" value="Regulatory protein AraC"/>
    <property type="match status" value="1"/>
</dbReference>
<evidence type="ECO:0000256" key="1">
    <source>
        <dbReference type="ARBA" id="ARBA00023015"/>
    </source>
</evidence>
<dbReference type="Gene3D" id="2.60.120.10">
    <property type="entry name" value="Jelly Rolls"/>
    <property type="match status" value="1"/>
</dbReference>
<name>A0A919Y213_9BACL</name>
<sequence>MQSAVATDKQLRELATHGSKPFPIQFYLDDTENFPNHNVNRHWHDELEFAVIQEGKADYLIGEESVQLCQGDGIFINSKVIHGYEAGERAVVPNIVFGSELISGGNQTVYQKFVQPVLYSSISCLSLSNQIDWQSEILQSLHRIFRLLNSEEETRELDVQINLASIWRILYLHRQACMELPQNAGFQTTQARLRLMLEYIYEHYTEKIRLADIASAAKVSKSEALRCFKEGADTSPVDYLIQFRLNKARELLQTTTNTVTEIAGTVGFENVGYFGRMFKKAFGTTPQNLRKQGAETAKGFVEC</sequence>
<dbReference type="InterPro" id="IPR020449">
    <property type="entry name" value="Tscrpt_reg_AraC-type_HTH"/>
</dbReference>
<accession>A0A919Y213</accession>
<dbReference type="SUPFAM" id="SSF46689">
    <property type="entry name" value="Homeodomain-like"/>
    <property type="match status" value="2"/>
</dbReference>
<evidence type="ECO:0000256" key="2">
    <source>
        <dbReference type="ARBA" id="ARBA00023125"/>
    </source>
</evidence>
<feature type="domain" description="HTH araC/xylS-type" evidence="4">
    <location>
        <begin position="194"/>
        <end position="292"/>
    </location>
</feature>
<dbReference type="SMART" id="SM00342">
    <property type="entry name" value="HTH_ARAC"/>
    <property type="match status" value="1"/>
</dbReference>
<keyword evidence="3" id="KW-0804">Transcription</keyword>
<keyword evidence="1" id="KW-0805">Transcription regulation</keyword>